<dbReference type="Gene3D" id="3.30.160.60">
    <property type="entry name" value="Classic Zinc Finger"/>
    <property type="match status" value="1"/>
</dbReference>
<dbReference type="STRING" id="478820.A0A196S708"/>
<name>A0A196S708_BLAHN</name>
<dbReference type="GO" id="GO:0008270">
    <property type="term" value="F:zinc ion binding"/>
    <property type="evidence" value="ECO:0007669"/>
    <property type="project" value="UniProtKB-KW"/>
</dbReference>
<accession>A0A196S708</accession>
<gene>
    <name evidence="9" type="ORF">AV274_6196</name>
</gene>
<dbReference type="PROSITE" id="PS50171">
    <property type="entry name" value="ZF_MATRIN"/>
    <property type="match status" value="1"/>
</dbReference>
<dbReference type="SUPFAM" id="SSF57667">
    <property type="entry name" value="beta-beta-alpha zinc fingers"/>
    <property type="match status" value="1"/>
</dbReference>
<protein>
    <recommendedName>
        <fullName evidence="8">Matrin-type domain-containing protein</fullName>
    </recommendedName>
</protein>
<dbReference type="InterPro" id="IPR000690">
    <property type="entry name" value="Matrin/U1-C_Znf_C2H2"/>
</dbReference>
<dbReference type="PANTHER" id="PTHR13173:SF10">
    <property type="entry name" value="WW DOMAIN-BINDING PROTEIN 4"/>
    <property type="match status" value="1"/>
</dbReference>
<evidence type="ECO:0000256" key="1">
    <source>
        <dbReference type="ARBA" id="ARBA00004123"/>
    </source>
</evidence>
<comment type="subcellular location">
    <subcellularLocation>
        <location evidence="1">Nucleus</location>
    </subcellularLocation>
</comment>
<reference evidence="9 10" key="1">
    <citation type="submission" date="2016-05" db="EMBL/GenBank/DDBJ databases">
        <title>Nuclear genome of Blastocystis sp. subtype 1 NandII.</title>
        <authorList>
            <person name="Gentekaki E."/>
            <person name="Curtis B."/>
            <person name="Stairs C."/>
            <person name="Eme L."/>
            <person name="Herman E."/>
            <person name="Klimes V."/>
            <person name="Arias M.C."/>
            <person name="Elias M."/>
            <person name="Hilliou F."/>
            <person name="Klute M."/>
            <person name="Malik S.-B."/>
            <person name="Pightling A."/>
            <person name="Rachubinski R."/>
            <person name="Salas D."/>
            <person name="Schlacht A."/>
            <person name="Suga H."/>
            <person name="Archibald J."/>
            <person name="Ball S.G."/>
            <person name="Clark G."/>
            <person name="Dacks J."/>
            <person name="Van Der Giezen M."/>
            <person name="Tsaousis A."/>
            <person name="Roger A."/>
        </authorList>
    </citation>
    <scope>NUCLEOTIDE SEQUENCE [LARGE SCALE GENOMIC DNA]</scope>
    <source>
        <strain evidence="10">ATCC 50177 / NandII</strain>
    </source>
</reference>
<feature type="domain" description="Matrin-type" evidence="8">
    <location>
        <begin position="11"/>
        <end position="42"/>
    </location>
</feature>
<evidence type="ECO:0000313" key="10">
    <source>
        <dbReference type="Proteomes" id="UP000078348"/>
    </source>
</evidence>
<dbReference type="InterPro" id="IPR003604">
    <property type="entry name" value="Matrin/U1-like-C_Znf_C2H2"/>
</dbReference>
<keyword evidence="5" id="KW-0539">Nucleus</keyword>
<organism evidence="9 10">
    <name type="scientific">Blastocystis sp. subtype 1 (strain ATCC 50177 / NandII)</name>
    <dbReference type="NCBI Taxonomy" id="478820"/>
    <lineage>
        <taxon>Eukaryota</taxon>
        <taxon>Sar</taxon>
        <taxon>Stramenopiles</taxon>
        <taxon>Bigyra</taxon>
        <taxon>Opalozoa</taxon>
        <taxon>Opalinata</taxon>
        <taxon>Blastocystidae</taxon>
        <taxon>Blastocystis</taxon>
    </lineage>
</organism>
<dbReference type="GO" id="GO:0000398">
    <property type="term" value="P:mRNA splicing, via spliceosome"/>
    <property type="evidence" value="ECO:0007669"/>
    <property type="project" value="InterPro"/>
</dbReference>
<evidence type="ECO:0000256" key="3">
    <source>
        <dbReference type="ARBA" id="ARBA00022771"/>
    </source>
</evidence>
<feature type="compositionally biased region" description="Basic and acidic residues" evidence="7">
    <location>
        <begin position="143"/>
        <end position="154"/>
    </location>
</feature>
<comment type="caution">
    <text evidence="9">The sequence shown here is derived from an EMBL/GenBank/DDBJ whole genome shotgun (WGS) entry which is preliminary data.</text>
</comment>
<dbReference type="PANTHER" id="PTHR13173">
    <property type="entry name" value="WW DOMAIN BINDING PROTEIN 4"/>
    <property type="match status" value="1"/>
</dbReference>
<dbReference type="Pfam" id="PF06220">
    <property type="entry name" value="zf-U1"/>
    <property type="match status" value="1"/>
</dbReference>
<keyword evidence="10" id="KW-1185">Reference proteome</keyword>
<keyword evidence="6" id="KW-0175">Coiled coil</keyword>
<feature type="compositionally biased region" description="Low complexity" evidence="7">
    <location>
        <begin position="233"/>
        <end position="253"/>
    </location>
</feature>
<dbReference type="OrthoDB" id="191651at2759"/>
<dbReference type="GO" id="GO:0071011">
    <property type="term" value="C:precatalytic spliceosome"/>
    <property type="evidence" value="ECO:0007669"/>
    <property type="project" value="TreeGrafter"/>
</dbReference>
<dbReference type="SMART" id="SM00451">
    <property type="entry name" value="ZnF_U1"/>
    <property type="match status" value="1"/>
</dbReference>
<dbReference type="EMBL" id="LXWW01000561">
    <property type="protein sequence ID" value="OAO12146.1"/>
    <property type="molecule type" value="Genomic_DNA"/>
</dbReference>
<evidence type="ECO:0000313" key="9">
    <source>
        <dbReference type="EMBL" id="OAO12146.1"/>
    </source>
</evidence>
<evidence type="ECO:0000256" key="4">
    <source>
        <dbReference type="ARBA" id="ARBA00022833"/>
    </source>
</evidence>
<dbReference type="GO" id="GO:0003723">
    <property type="term" value="F:RNA binding"/>
    <property type="evidence" value="ECO:0007669"/>
    <property type="project" value="TreeGrafter"/>
</dbReference>
<evidence type="ECO:0000256" key="5">
    <source>
        <dbReference type="ARBA" id="ARBA00023242"/>
    </source>
</evidence>
<dbReference type="InterPro" id="IPR040023">
    <property type="entry name" value="WBP4"/>
</dbReference>
<feature type="region of interest" description="Disordered" evidence="7">
    <location>
        <begin position="233"/>
        <end position="263"/>
    </location>
</feature>
<sequence>MSSYWSSLPRYYCKYCNYWCVDNKINRQRHESSEQHQQNVEKYLARQKSAKERVAAQEKEVNRVLKQAEDDALNAMLNNNEIKDIRTLDALGGRKKTQKRKAFLFDDMPPIRIHYDTFGSWKTVSVTQVSEADLQKREEQYEKAVMKSNKEEKKKGKGKKKATEKPKKEEDEDEDEKDAFDMYNPFGGSYKGVNLSLDEPMYIPEKKALKPKVEEVKVEEKKEEKVDQPFISTPISFSFSPKPSSTSQKPAAPVSKSLSAFFS</sequence>
<keyword evidence="2" id="KW-0479">Metal-binding</keyword>
<proteinExistence type="predicted"/>
<evidence type="ECO:0000256" key="6">
    <source>
        <dbReference type="SAM" id="Coils"/>
    </source>
</evidence>
<evidence type="ECO:0000256" key="7">
    <source>
        <dbReference type="SAM" id="MobiDB-lite"/>
    </source>
</evidence>
<keyword evidence="4" id="KW-0862">Zinc</keyword>
<dbReference type="AlphaFoldDB" id="A0A196S708"/>
<feature type="coiled-coil region" evidence="6">
    <location>
        <begin position="33"/>
        <end position="71"/>
    </location>
</feature>
<feature type="region of interest" description="Disordered" evidence="7">
    <location>
        <begin position="143"/>
        <end position="181"/>
    </location>
</feature>
<keyword evidence="3" id="KW-0863">Zinc-finger</keyword>
<evidence type="ECO:0000259" key="8">
    <source>
        <dbReference type="PROSITE" id="PS50171"/>
    </source>
</evidence>
<dbReference type="InterPro" id="IPR013085">
    <property type="entry name" value="U1-CZ_Znf_C2H2"/>
</dbReference>
<dbReference type="Proteomes" id="UP000078348">
    <property type="component" value="Unassembled WGS sequence"/>
</dbReference>
<evidence type="ECO:0000256" key="2">
    <source>
        <dbReference type="ARBA" id="ARBA00022723"/>
    </source>
</evidence>
<dbReference type="InterPro" id="IPR036236">
    <property type="entry name" value="Znf_C2H2_sf"/>
</dbReference>